<feature type="region of interest" description="Disordered" evidence="1">
    <location>
        <begin position="160"/>
        <end position="213"/>
    </location>
</feature>
<dbReference type="GO" id="GO:0030435">
    <property type="term" value="P:sporulation resulting in formation of a cellular spore"/>
    <property type="evidence" value="ECO:0007669"/>
    <property type="project" value="InterPro"/>
</dbReference>
<evidence type="ECO:0000256" key="1">
    <source>
        <dbReference type="SAM" id="MobiDB-lite"/>
    </source>
</evidence>
<dbReference type="AlphaFoldDB" id="A0A7V7UX62"/>
<gene>
    <name evidence="3" type="ORF">F7732_01525</name>
</gene>
<feature type="compositionally biased region" description="Basic and acidic residues" evidence="1">
    <location>
        <begin position="201"/>
        <end position="213"/>
    </location>
</feature>
<dbReference type="InterPro" id="IPR014247">
    <property type="entry name" value="Spore_lipoprot_YhcN/YlaJ"/>
</dbReference>
<evidence type="ECO:0000313" key="3">
    <source>
        <dbReference type="EMBL" id="KAB2335274.1"/>
    </source>
</evidence>
<keyword evidence="2" id="KW-0732">Signal</keyword>
<proteinExistence type="predicted"/>
<feature type="signal peptide" evidence="2">
    <location>
        <begin position="1"/>
        <end position="20"/>
    </location>
</feature>
<dbReference type="NCBIfam" id="TIGR02898">
    <property type="entry name" value="spore_YhcN_YlaJ"/>
    <property type="match status" value="1"/>
</dbReference>
<keyword evidence="4" id="KW-1185">Reference proteome</keyword>
<dbReference type="RefSeq" id="WP_151571943.1">
    <property type="nucleotide sequence ID" value="NZ_WBOT01000001.1"/>
</dbReference>
<reference evidence="3 4" key="1">
    <citation type="journal article" date="2014" name="Arch. Microbiol.">
        <title>Bacillus mesophilum sp. nov., strain IITR-54T, a novel 4-chlorobiphenyl dechlorinating bacterium.</title>
        <authorList>
            <person name="Manickam N."/>
            <person name="Singh N.K."/>
            <person name="Bajaj A."/>
            <person name="Kumar R.M."/>
            <person name="Kaur G."/>
            <person name="Kaur N."/>
            <person name="Bala M."/>
            <person name="Kumar A."/>
            <person name="Mayilraj S."/>
        </authorList>
    </citation>
    <scope>NUCLEOTIDE SEQUENCE [LARGE SCALE GENOMIC DNA]</scope>
    <source>
        <strain evidence="3 4">IITR-54</strain>
    </source>
</reference>
<dbReference type="Proteomes" id="UP000441354">
    <property type="component" value="Unassembled WGS sequence"/>
</dbReference>
<organism evidence="3 4">
    <name type="scientific">Bacillus mesophilum</name>
    <dbReference type="NCBI Taxonomy" id="1071718"/>
    <lineage>
        <taxon>Bacteria</taxon>
        <taxon>Bacillati</taxon>
        <taxon>Bacillota</taxon>
        <taxon>Bacilli</taxon>
        <taxon>Bacillales</taxon>
        <taxon>Bacillaceae</taxon>
        <taxon>Bacillus</taxon>
    </lineage>
</organism>
<feature type="compositionally biased region" description="Basic and acidic residues" evidence="1">
    <location>
        <begin position="172"/>
        <end position="192"/>
    </location>
</feature>
<evidence type="ECO:0000256" key="2">
    <source>
        <dbReference type="SAM" id="SignalP"/>
    </source>
</evidence>
<evidence type="ECO:0000313" key="4">
    <source>
        <dbReference type="Proteomes" id="UP000441354"/>
    </source>
</evidence>
<name>A0A7V7UX62_9BACI</name>
<keyword evidence="3" id="KW-0449">Lipoprotein</keyword>
<dbReference type="EMBL" id="WBOT01000001">
    <property type="protein sequence ID" value="KAB2335274.1"/>
    <property type="molecule type" value="Genomic_DNA"/>
</dbReference>
<sequence length="213" mass="23313">MRYILFLLFASLLLTGCGMSNDQNNASGSSPNTGQNAINVRNSTIQETDRQTGQEISKHLVDLATSIPNVNDATAIVLGQYAIVGIDVNQDLDRSEVGSIKFSVAESLKKDPHGARALVVADPDINARLREIRDDIGAGQPLQGIMNELADVSGRLIPEVPADMVDPNPRNATEKPDKRLNNSEEQKLEQKQQEQSNHYKNGKESKNSHNENN</sequence>
<dbReference type="Pfam" id="PF09580">
    <property type="entry name" value="Spore_YhcN_YlaJ"/>
    <property type="match status" value="1"/>
</dbReference>
<dbReference type="InterPro" id="IPR019076">
    <property type="entry name" value="Spore_lipoprot_YhcN/YlaJ-like"/>
</dbReference>
<dbReference type="OrthoDB" id="2381329at2"/>
<feature type="chain" id="PRO_5038648209" evidence="2">
    <location>
        <begin position="21"/>
        <end position="213"/>
    </location>
</feature>
<comment type="caution">
    <text evidence="3">The sequence shown here is derived from an EMBL/GenBank/DDBJ whole genome shotgun (WGS) entry which is preliminary data.</text>
</comment>
<dbReference type="PROSITE" id="PS51257">
    <property type="entry name" value="PROKAR_LIPOPROTEIN"/>
    <property type="match status" value="1"/>
</dbReference>
<protein>
    <submittedName>
        <fullName evidence="3">YhcN/YlaJ family sporulation lipoprotein</fullName>
    </submittedName>
</protein>
<accession>A0A7V7UX62</accession>